<feature type="modified residue" description="4-aspartylphosphate" evidence="6">
    <location>
        <position position="51"/>
    </location>
</feature>
<accession>A0A7W3IPP7</accession>
<evidence type="ECO:0000256" key="5">
    <source>
        <dbReference type="ARBA" id="ARBA00023163"/>
    </source>
</evidence>
<dbReference type="PROSITE" id="PS50110">
    <property type="entry name" value="RESPONSE_REGULATORY"/>
    <property type="match status" value="1"/>
</dbReference>
<dbReference type="InterPro" id="IPR011006">
    <property type="entry name" value="CheY-like_superfamily"/>
</dbReference>
<dbReference type="CDD" id="cd19935">
    <property type="entry name" value="REC_OmpR_CusR-like"/>
    <property type="match status" value="1"/>
</dbReference>
<dbReference type="RefSeq" id="WP_182558523.1">
    <property type="nucleotide sequence ID" value="NZ_JACGWT010000001.1"/>
</dbReference>
<feature type="domain" description="OmpR/PhoB-type" evidence="9">
    <location>
        <begin position="124"/>
        <end position="222"/>
    </location>
</feature>
<protein>
    <submittedName>
        <fullName evidence="10">Two-component system OmpR family response regulator</fullName>
    </submittedName>
</protein>
<dbReference type="Pfam" id="PF00486">
    <property type="entry name" value="Trans_reg_C"/>
    <property type="match status" value="1"/>
</dbReference>
<dbReference type="AlphaFoldDB" id="A0A7W3IPP7"/>
<dbReference type="GO" id="GO:0032993">
    <property type="term" value="C:protein-DNA complex"/>
    <property type="evidence" value="ECO:0007669"/>
    <property type="project" value="TreeGrafter"/>
</dbReference>
<keyword evidence="3" id="KW-0805">Transcription regulation</keyword>
<dbReference type="Gene3D" id="1.10.10.10">
    <property type="entry name" value="Winged helix-like DNA-binding domain superfamily/Winged helix DNA-binding domain"/>
    <property type="match status" value="1"/>
</dbReference>
<dbReference type="CDD" id="cd00383">
    <property type="entry name" value="trans_reg_C"/>
    <property type="match status" value="1"/>
</dbReference>
<sequence>MRTLLVEDERVLGTSLSEGLTGLGFVVDWVRDGGTGLLAATGNRYDVIVLDIMLPRLNGYKIVETLRQRGDTTPVLMLSAKDGEYDQTDAFELGADDYLVKPIKLTVLAAHLRALVRRGAPPREPELTVGTLRLDPRSKQVRRGDQEIVLTPREFELLQFLMHNSGQVLSKAAILTAVWDSVFELSNNVVEVYVGYLRNKIDVPFGVRTVQNVRGMGYRIVSDR</sequence>
<evidence type="ECO:0000256" key="3">
    <source>
        <dbReference type="ARBA" id="ARBA00023015"/>
    </source>
</evidence>
<dbReference type="InterPro" id="IPR036388">
    <property type="entry name" value="WH-like_DNA-bd_sf"/>
</dbReference>
<dbReference type="PROSITE" id="PS51755">
    <property type="entry name" value="OMPR_PHOB"/>
    <property type="match status" value="1"/>
</dbReference>
<dbReference type="GO" id="GO:0000156">
    <property type="term" value="F:phosphorelay response regulator activity"/>
    <property type="evidence" value="ECO:0007669"/>
    <property type="project" value="TreeGrafter"/>
</dbReference>
<dbReference type="FunFam" id="1.10.10.10:FF:000005">
    <property type="entry name" value="Two-component system response regulator"/>
    <property type="match status" value="1"/>
</dbReference>
<dbReference type="GO" id="GO:0006355">
    <property type="term" value="P:regulation of DNA-templated transcription"/>
    <property type="evidence" value="ECO:0007669"/>
    <property type="project" value="InterPro"/>
</dbReference>
<dbReference type="EMBL" id="JACGWT010000001">
    <property type="protein sequence ID" value="MBA8792949.1"/>
    <property type="molecule type" value="Genomic_DNA"/>
</dbReference>
<keyword evidence="1 6" id="KW-0597">Phosphoprotein</keyword>
<evidence type="ECO:0000256" key="7">
    <source>
        <dbReference type="PROSITE-ProRule" id="PRU01091"/>
    </source>
</evidence>
<evidence type="ECO:0000259" key="9">
    <source>
        <dbReference type="PROSITE" id="PS51755"/>
    </source>
</evidence>
<evidence type="ECO:0000259" key="8">
    <source>
        <dbReference type="PROSITE" id="PS50110"/>
    </source>
</evidence>
<dbReference type="InterPro" id="IPR001789">
    <property type="entry name" value="Sig_transdc_resp-reg_receiver"/>
</dbReference>
<dbReference type="SMART" id="SM00448">
    <property type="entry name" value="REC"/>
    <property type="match status" value="1"/>
</dbReference>
<keyword evidence="2" id="KW-0902">Two-component regulatory system</keyword>
<dbReference type="InterPro" id="IPR039420">
    <property type="entry name" value="WalR-like"/>
</dbReference>
<dbReference type="SUPFAM" id="SSF52172">
    <property type="entry name" value="CheY-like"/>
    <property type="match status" value="1"/>
</dbReference>
<evidence type="ECO:0000313" key="11">
    <source>
        <dbReference type="Proteomes" id="UP000523079"/>
    </source>
</evidence>
<keyword evidence="5" id="KW-0804">Transcription</keyword>
<evidence type="ECO:0000256" key="4">
    <source>
        <dbReference type="ARBA" id="ARBA00023125"/>
    </source>
</evidence>
<evidence type="ECO:0000256" key="1">
    <source>
        <dbReference type="ARBA" id="ARBA00022553"/>
    </source>
</evidence>
<organism evidence="10 11">
    <name type="scientific">Microlunatus kandeliicorticis</name>
    <dbReference type="NCBI Taxonomy" id="1759536"/>
    <lineage>
        <taxon>Bacteria</taxon>
        <taxon>Bacillati</taxon>
        <taxon>Actinomycetota</taxon>
        <taxon>Actinomycetes</taxon>
        <taxon>Propionibacteriales</taxon>
        <taxon>Propionibacteriaceae</taxon>
        <taxon>Microlunatus</taxon>
    </lineage>
</organism>
<evidence type="ECO:0000256" key="6">
    <source>
        <dbReference type="PROSITE-ProRule" id="PRU00169"/>
    </source>
</evidence>
<comment type="caution">
    <text evidence="10">The sequence shown here is derived from an EMBL/GenBank/DDBJ whole genome shotgun (WGS) entry which is preliminary data.</text>
</comment>
<feature type="domain" description="Response regulatory" evidence="8">
    <location>
        <begin position="2"/>
        <end position="116"/>
    </location>
</feature>
<evidence type="ECO:0000313" key="10">
    <source>
        <dbReference type="EMBL" id="MBA8792949.1"/>
    </source>
</evidence>
<keyword evidence="4 7" id="KW-0238">DNA-binding</keyword>
<dbReference type="InterPro" id="IPR001867">
    <property type="entry name" value="OmpR/PhoB-type_DNA-bd"/>
</dbReference>
<gene>
    <name evidence="10" type="ORF">FHX74_000543</name>
</gene>
<dbReference type="Proteomes" id="UP000523079">
    <property type="component" value="Unassembled WGS sequence"/>
</dbReference>
<evidence type="ECO:0000256" key="2">
    <source>
        <dbReference type="ARBA" id="ARBA00023012"/>
    </source>
</evidence>
<dbReference type="SMART" id="SM00862">
    <property type="entry name" value="Trans_reg_C"/>
    <property type="match status" value="1"/>
</dbReference>
<feature type="DNA-binding region" description="OmpR/PhoB-type" evidence="7">
    <location>
        <begin position="124"/>
        <end position="222"/>
    </location>
</feature>
<proteinExistence type="predicted"/>
<dbReference type="PANTHER" id="PTHR48111">
    <property type="entry name" value="REGULATOR OF RPOS"/>
    <property type="match status" value="1"/>
</dbReference>
<dbReference type="GO" id="GO:0005829">
    <property type="term" value="C:cytosol"/>
    <property type="evidence" value="ECO:0007669"/>
    <property type="project" value="TreeGrafter"/>
</dbReference>
<dbReference type="PANTHER" id="PTHR48111:SF36">
    <property type="entry name" value="TRANSCRIPTIONAL REGULATORY PROTEIN CUTR"/>
    <property type="match status" value="1"/>
</dbReference>
<dbReference type="Gene3D" id="3.40.50.2300">
    <property type="match status" value="1"/>
</dbReference>
<reference evidence="10 11" key="1">
    <citation type="submission" date="2020-07" db="EMBL/GenBank/DDBJ databases">
        <title>Sequencing the genomes of 1000 actinobacteria strains.</title>
        <authorList>
            <person name="Klenk H.-P."/>
        </authorList>
    </citation>
    <scope>NUCLEOTIDE SEQUENCE [LARGE SCALE GENOMIC DNA]</scope>
    <source>
        <strain evidence="10 11">DSM 100723</strain>
    </source>
</reference>
<dbReference type="GO" id="GO:0000976">
    <property type="term" value="F:transcription cis-regulatory region binding"/>
    <property type="evidence" value="ECO:0007669"/>
    <property type="project" value="TreeGrafter"/>
</dbReference>
<keyword evidence="11" id="KW-1185">Reference proteome</keyword>
<dbReference type="Pfam" id="PF00072">
    <property type="entry name" value="Response_reg"/>
    <property type="match status" value="1"/>
</dbReference>
<name>A0A7W3IPP7_9ACTN</name>